<dbReference type="SMR" id="A0A7J7LXN2"/>
<organism evidence="6 7">
    <name type="scientific">Kingdonia uniflora</name>
    <dbReference type="NCBI Taxonomy" id="39325"/>
    <lineage>
        <taxon>Eukaryota</taxon>
        <taxon>Viridiplantae</taxon>
        <taxon>Streptophyta</taxon>
        <taxon>Embryophyta</taxon>
        <taxon>Tracheophyta</taxon>
        <taxon>Spermatophyta</taxon>
        <taxon>Magnoliopsida</taxon>
        <taxon>Ranunculales</taxon>
        <taxon>Circaeasteraceae</taxon>
        <taxon>Kingdonia</taxon>
    </lineage>
</organism>
<dbReference type="PANTHER" id="PTHR11895">
    <property type="entry name" value="TRANSAMIDASE"/>
    <property type="match status" value="1"/>
</dbReference>
<proteinExistence type="inferred from homology"/>
<comment type="similarity">
    <text evidence="1">Belongs to the amidase family.</text>
</comment>
<keyword evidence="3" id="KW-1133">Transmembrane helix</keyword>
<evidence type="ECO:0000313" key="6">
    <source>
        <dbReference type="EMBL" id="KAF6147365.1"/>
    </source>
</evidence>
<feature type="compositionally biased region" description="Polar residues" evidence="2">
    <location>
        <begin position="258"/>
        <end position="269"/>
    </location>
</feature>
<dbReference type="PANTHER" id="PTHR11895:SF156">
    <property type="entry name" value="FATTY ACID AMIDE HYDROLASE"/>
    <property type="match status" value="1"/>
</dbReference>
<dbReference type="InterPro" id="IPR036928">
    <property type="entry name" value="AS_sf"/>
</dbReference>
<dbReference type="SUPFAM" id="SSF75304">
    <property type="entry name" value="Amidase signature (AS) enzymes"/>
    <property type="match status" value="1"/>
</dbReference>
<keyword evidence="3" id="KW-0472">Membrane</keyword>
<sequence>MVKRRIMVPVEDIDLNSVKYEHEEITAPHVTGLVLKLFVWILELPLLGSLILAVIKKQNKLTQLLRNTVIPEAPMFRPEFPPQEPEPGVLFMEEESTSLVRLESALKCLPPYDPAHHRRVNSAPFLYWKIRDFAHAYRSRVVTPSMVAENVISGVEEFNKRNPPMPLLISFSAKEVRKQAAASTQRFEEGNPLSILDGIVMAIKDDIDCSPYPSKGGTTWFHEVRTVKGDAVSVSRLRSCGVILIGKANMHEMGLGTTGNNPNHGTSRNPHALERYTGGSSSGPAALVASGLCCATLGTDGGGSVRIPSSLCGVVGLKTTFGRTDMKGALCDSGTVEIIGPIAASVEDVMLVYSVISGSSPTDRISLMPVEEVGIQIPKKRKGPMDAFVAPIDVDFRPRAPTSSENKNALENIHVYIADFFYENNISFNCARSDSYSKMMQAIVQYNDPSRTVFLKSIDGSAHIHDVELIYKMLKDVIKEVGEKNVIQICTDNASNYVLAGD</sequence>
<feature type="domain" description="Amidase" evidence="4">
    <location>
        <begin position="168"/>
        <end position="377"/>
    </location>
</feature>
<comment type="caution">
    <text evidence="6">The sequence shown here is derived from an EMBL/GenBank/DDBJ whole genome shotgun (WGS) entry which is preliminary data.</text>
</comment>
<feature type="region of interest" description="Disordered" evidence="2">
    <location>
        <begin position="254"/>
        <end position="278"/>
    </location>
</feature>
<dbReference type="Proteomes" id="UP000541444">
    <property type="component" value="Unassembled WGS sequence"/>
</dbReference>
<dbReference type="InterPro" id="IPR023631">
    <property type="entry name" value="Amidase_dom"/>
</dbReference>
<dbReference type="Pfam" id="PF01425">
    <property type="entry name" value="Amidase"/>
    <property type="match status" value="1"/>
</dbReference>
<feature type="transmembrane region" description="Helical" evidence="3">
    <location>
        <begin position="37"/>
        <end position="55"/>
    </location>
</feature>
<evidence type="ECO:0000259" key="5">
    <source>
        <dbReference type="Pfam" id="PF04937"/>
    </source>
</evidence>
<evidence type="ECO:0000313" key="7">
    <source>
        <dbReference type="Proteomes" id="UP000541444"/>
    </source>
</evidence>
<evidence type="ECO:0008006" key="8">
    <source>
        <dbReference type="Google" id="ProtNLM"/>
    </source>
</evidence>
<protein>
    <recommendedName>
        <fullName evidence="8">Fatty acid amide hydrolase</fullName>
    </recommendedName>
</protein>
<dbReference type="InterPro" id="IPR007021">
    <property type="entry name" value="DUF659"/>
</dbReference>
<evidence type="ECO:0000259" key="4">
    <source>
        <dbReference type="Pfam" id="PF01425"/>
    </source>
</evidence>
<accession>A0A7J7LXN2</accession>
<dbReference type="GO" id="GO:0016020">
    <property type="term" value="C:membrane"/>
    <property type="evidence" value="ECO:0007669"/>
    <property type="project" value="TreeGrafter"/>
</dbReference>
<evidence type="ECO:0000256" key="3">
    <source>
        <dbReference type="SAM" id="Phobius"/>
    </source>
</evidence>
<reference evidence="6 7" key="1">
    <citation type="journal article" date="2020" name="IScience">
        <title>Genome Sequencing of the Endangered Kingdonia uniflora (Circaeasteraceae, Ranunculales) Reveals Potential Mechanisms of Evolutionary Specialization.</title>
        <authorList>
            <person name="Sun Y."/>
            <person name="Deng T."/>
            <person name="Zhang A."/>
            <person name="Moore M.J."/>
            <person name="Landis J.B."/>
            <person name="Lin N."/>
            <person name="Zhang H."/>
            <person name="Zhang X."/>
            <person name="Huang J."/>
            <person name="Zhang X."/>
            <person name="Sun H."/>
            <person name="Wang H."/>
        </authorList>
    </citation>
    <scope>NUCLEOTIDE SEQUENCE [LARGE SCALE GENOMIC DNA]</scope>
    <source>
        <strain evidence="6">TB1705</strain>
        <tissue evidence="6">Leaf</tissue>
    </source>
</reference>
<dbReference type="EMBL" id="JACGCM010001912">
    <property type="protein sequence ID" value="KAF6147365.1"/>
    <property type="molecule type" value="Genomic_DNA"/>
</dbReference>
<evidence type="ECO:0000256" key="1">
    <source>
        <dbReference type="ARBA" id="ARBA00009199"/>
    </source>
</evidence>
<dbReference type="Gene3D" id="3.90.1300.10">
    <property type="entry name" value="Amidase signature (AS) domain"/>
    <property type="match status" value="1"/>
</dbReference>
<dbReference type="GO" id="GO:0070291">
    <property type="term" value="P:N-acylethanolamine metabolic process"/>
    <property type="evidence" value="ECO:0007669"/>
    <property type="project" value="TreeGrafter"/>
</dbReference>
<evidence type="ECO:0000256" key="2">
    <source>
        <dbReference type="SAM" id="MobiDB-lite"/>
    </source>
</evidence>
<dbReference type="GO" id="GO:0047412">
    <property type="term" value="F:N-(long-chain-acyl)ethanolamine deacylase activity"/>
    <property type="evidence" value="ECO:0007669"/>
    <property type="project" value="TreeGrafter"/>
</dbReference>
<gene>
    <name evidence="6" type="ORF">GIB67_003263</name>
</gene>
<dbReference type="PROSITE" id="PS00571">
    <property type="entry name" value="AMIDASES"/>
    <property type="match status" value="1"/>
</dbReference>
<keyword evidence="3" id="KW-0812">Transmembrane</keyword>
<name>A0A7J7LXN2_9MAGN</name>
<dbReference type="InterPro" id="IPR000120">
    <property type="entry name" value="Amidase"/>
</dbReference>
<feature type="domain" description="DUF659" evidence="5">
    <location>
        <begin position="447"/>
        <end position="501"/>
    </location>
</feature>
<dbReference type="InterPro" id="IPR020556">
    <property type="entry name" value="Amidase_CS"/>
</dbReference>
<dbReference type="OrthoDB" id="421993at2759"/>
<dbReference type="AlphaFoldDB" id="A0A7J7LXN2"/>
<keyword evidence="7" id="KW-1185">Reference proteome</keyword>
<dbReference type="Pfam" id="PF04937">
    <property type="entry name" value="DUF659"/>
    <property type="match status" value="1"/>
</dbReference>